<evidence type="ECO:0000256" key="4">
    <source>
        <dbReference type="ARBA" id="ARBA00022771"/>
    </source>
</evidence>
<feature type="domain" description="C2H2-type" evidence="9">
    <location>
        <begin position="19"/>
        <end position="49"/>
    </location>
</feature>
<dbReference type="GO" id="GO:0000978">
    <property type="term" value="F:RNA polymerase II cis-regulatory region sequence-specific DNA binding"/>
    <property type="evidence" value="ECO:0007669"/>
    <property type="project" value="InterPro"/>
</dbReference>
<dbReference type="FunFam" id="3.30.160.60:FF:002343">
    <property type="entry name" value="Zinc finger protein 33A"/>
    <property type="match status" value="1"/>
</dbReference>
<dbReference type="HOGENOM" id="CLU_700372_0_0_1"/>
<sequence>MSKENITDPQPKRIQKKKFCCTGYGECSMAFTRAEHLTRHIRKHTGEKPYHCGICSKNFSRIDNLKQHEDCVHHKGVSNCLSRGHKTTTNMKRRTKSTDFITGEKLEQKFKRQRGTQGINLMAPLPTPLSSSLPSSPNRTAPPTMPGSPVTMNFNYIGKSGSNNRGYFFNSIPSTSPLNSTDSQEDLPLIPKYIYYPPNGTSYIQYSFSKEQPSKHPTTTSSYNQINDYYLPKQMYNDIPLTALQQAPPTPLQQAPVAYNQNSRNFSSTSLNVNFPSMFNAITMPAALDNSSTNTTRIKRNVYDPIDKFQQLLDPGGSSNDDDTLRIEKNCIVDNETDKINLQVINDGKIHDENVEKNNGKRDNNNDNNNDNDNDNDNNESGKAKRLRVEYMLT</sequence>
<dbReference type="OrthoDB" id="10018191at2759"/>
<keyword evidence="5" id="KW-0862">Zinc</keyword>
<evidence type="ECO:0000259" key="9">
    <source>
        <dbReference type="PROSITE" id="PS50157"/>
    </source>
</evidence>
<dbReference type="InterPro" id="IPR036236">
    <property type="entry name" value="Znf_C2H2_sf"/>
</dbReference>
<dbReference type="SMART" id="SM00355">
    <property type="entry name" value="ZnF_C2H2"/>
    <property type="match status" value="2"/>
</dbReference>
<proteinExistence type="predicted"/>
<evidence type="ECO:0000256" key="5">
    <source>
        <dbReference type="ARBA" id="ARBA00022833"/>
    </source>
</evidence>
<dbReference type="KEGG" id="ndi:NDAI_0F01400"/>
<dbReference type="STRING" id="1071378.G0WCE8"/>
<dbReference type="GO" id="GO:0000981">
    <property type="term" value="F:DNA-binding transcription factor activity, RNA polymerase II-specific"/>
    <property type="evidence" value="ECO:0007669"/>
    <property type="project" value="InterPro"/>
</dbReference>
<reference evidence="10 11" key="1">
    <citation type="journal article" date="2011" name="Proc. Natl. Acad. Sci. U.S.A.">
        <title>Evolutionary erosion of yeast sex chromosomes by mating-type switching accidents.</title>
        <authorList>
            <person name="Gordon J.L."/>
            <person name="Armisen D."/>
            <person name="Proux-Wera E."/>
            <person name="Oheigeartaigh S.S."/>
            <person name="Byrne K.P."/>
            <person name="Wolfe K.H."/>
        </authorList>
    </citation>
    <scope>NUCLEOTIDE SEQUENCE [LARGE SCALE GENOMIC DNA]</scope>
    <source>
        <strain evidence="11">ATCC 10597 / BCRC 20456 / CBS 421 / NBRC 0211 / NRRL Y-12639</strain>
    </source>
</reference>
<feature type="domain" description="C2H2-type" evidence="9">
    <location>
        <begin position="50"/>
        <end position="73"/>
    </location>
</feature>
<feature type="region of interest" description="Disordered" evidence="8">
    <location>
        <begin position="123"/>
        <end position="147"/>
    </location>
</feature>
<evidence type="ECO:0000256" key="7">
    <source>
        <dbReference type="PROSITE-ProRule" id="PRU00042"/>
    </source>
</evidence>
<dbReference type="PANTHER" id="PTHR40626">
    <property type="entry name" value="MIP31509P"/>
    <property type="match status" value="1"/>
</dbReference>
<organism evidence="10 11">
    <name type="scientific">Naumovozyma dairenensis (strain ATCC 10597 / BCRC 20456 / CBS 421 / NBRC 0211 / NRRL Y-12639)</name>
    <name type="common">Saccharomyces dairenensis</name>
    <dbReference type="NCBI Taxonomy" id="1071378"/>
    <lineage>
        <taxon>Eukaryota</taxon>
        <taxon>Fungi</taxon>
        <taxon>Dikarya</taxon>
        <taxon>Ascomycota</taxon>
        <taxon>Saccharomycotina</taxon>
        <taxon>Saccharomycetes</taxon>
        <taxon>Saccharomycetales</taxon>
        <taxon>Saccharomycetaceae</taxon>
        <taxon>Naumovozyma</taxon>
    </lineage>
</organism>
<dbReference type="InterPro" id="IPR051059">
    <property type="entry name" value="VerF-like"/>
</dbReference>
<keyword evidence="4 7" id="KW-0863">Zinc-finger</keyword>
<name>G0WCE8_NAUDC</name>
<dbReference type="Pfam" id="PF00096">
    <property type="entry name" value="zf-C2H2"/>
    <property type="match status" value="2"/>
</dbReference>
<keyword evidence="3" id="KW-0677">Repeat</keyword>
<feature type="compositionally biased region" description="Basic and acidic residues" evidence="8">
    <location>
        <begin position="351"/>
        <end position="365"/>
    </location>
</feature>
<dbReference type="eggNOG" id="KOG1721">
    <property type="taxonomic scope" value="Eukaryota"/>
</dbReference>
<dbReference type="Gene3D" id="3.30.160.60">
    <property type="entry name" value="Classic Zinc Finger"/>
    <property type="match status" value="2"/>
</dbReference>
<dbReference type="PROSITE" id="PS50157">
    <property type="entry name" value="ZINC_FINGER_C2H2_2"/>
    <property type="match status" value="2"/>
</dbReference>
<evidence type="ECO:0000313" key="11">
    <source>
        <dbReference type="Proteomes" id="UP000000689"/>
    </source>
</evidence>
<evidence type="ECO:0000256" key="2">
    <source>
        <dbReference type="ARBA" id="ARBA00022723"/>
    </source>
</evidence>
<dbReference type="SUPFAM" id="SSF57667">
    <property type="entry name" value="beta-beta-alpha zinc fingers"/>
    <property type="match status" value="1"/>
</dbReference>
<evidence type="ECO:0000256" key="3">
    <source>
        <dbReference type="ARBA" id="ARBA00022737"/>
    </source>
</evidence>
<keyword evidence="6" id="KW-0539">Nucleus</keyword>
<evidence type="ECO:0000256" key="1">
    <source>
        <dbReference type="ARBA" id="ARBA00004123"/>
    </source>
</evidence>
<dbReference type="RefSeq" id="XP_003670702.1">
    <property type="nucleotide sequence ID" value="XM_003670654.1"/>
</dbReference>
<evidence type="ECO:0000313" key="10">
    <source>
        <dbReference type="EMBL" id="CCD25459.1"/>
    </source>
</evidence>
<comment type="subcellular location">
    <subcellularLocation>
        <location evidence="1">Nucleus</location>
    </subcellularLocation>
</comment>
<protein>
    <recommendedName>
        <fullName evidence="9">C2H2-type domain-containing protein</fullName>
    </recommendedName>
</protein>
<feature type="region of interest" description="Disordered" evidence="8">
    <location>
        <begin position="351"/>
        <end position="386"/>
    </location>
</feature>
<dbReference type="PANTHER" id="PTHR40626:SF32">
    <property type="entry name" value="ZINC FINGER PROTEIN RST2"/>
    <property type="match status" value="1"/>
</dbReference>
<gene>
    <name evidence="10" type="primary">NDAI0F01400</name>
    <name evidence="10" type="ordered locus">NDAI_0F01400</name>
</gene>
<dbReference type="EMBL" id="HE580272">
    <property type="protein sequence ID" value="CCD25459.1"/>
    <property type="molecule type" value="Genomic_DNA"/>
</dbReference>
<evidence type="ECO:0000256" key="8">
    <source>
        <dbReference type="SAM" id="MobiDB-lite"/>
    </source>
</evidence>
<evidence type="ECO:0000256" key="6">
    <source>
        <dbReference type="ARBA" id="ARBA00023242"/>
    </source>
</evidence>
<keyword evidence="11" id="KW-1185">Reference proteome</keyword>
<accession>G0WCE8</accession>
<feature type="compositionally biased region" description="Low complexity" evidence="8">
    <location>
        <begin position="128"/>
        <end position="137"/>
    </location>
</feature>
<dbReference type="InterPro" id="IPR013087">
    <property type="entry name" value="Znf_C2H2_type"/>
</dbReference>
<keyword evidence="2" id="KW-0479">Metal-binding</keyword>
<dbReference type="GO" id="GO:0000785">
    <property type="term" value="C:chromatin"/>
    <property type="evidence" value="ECO:0007669"/>
    <property type="project" value="TreeGrafter"/>
</dbReference>
<dbReference type="AlphaFoldDB" id="G0WCE8"/>
<dbReference type="GO" id="GO:0008270">
    <property type="term" value="F:zinc ion binding"/>
    <property type="evidence" value="ECO:0007669"/>
    <property type="project" value="UniProtKB-KW"/>
</dbReference>
<dbReference type="GO" id="GO:0005634">
    <property type="term" value="C:nucleus"/>
    <property type="evidence" value="ECO:0007669"/>
    <property type="project" value="UniProtKB-SubCell"/>
</dbReference>
<dbReference type="Proteomes" id="UP000000689">
    <property type="component" value="Chromosome 6"/>
</dbReference>
<dbReference type="GeneID" id="11499198"/>